<keyword evidence="1 2" id="KW-0175">Coiled coil</keyword>
<organism evidence="5 6">
    <name type="scientific">Elysia marginata</name>
    <dbReference type="NCBI Taxonomy" id="1093978"/>
    <lineage>
        <taxon>Eukaryota</taxon>
        <taxon>Metazoa</taxon>
        <taxon>Spiralia</taxon>
        <taxon>Lophotrochozoa</taxon>
        <taxon>Mollusca</taxon>
        <taxon>Gastropoda</taxon>
        <taxon>Heterobranchia</taxon>
        <taxon>Euthyneura</taxon>
        <taxon>Panpulmonata</taxon>
        <taxon>Sacoglossa</taxon>
        <taxon>Placobranchoidea</taxon>
        <taxon>Plakobranchidae</taxon>
        <taxon>Elysia</taxon>
    </lineage>
</organism>
<dbReference type="Pfam" id="PF08174">
    <property type="entry name" value="Anillin"/>
    <property type="match status" value="1"/>
</dbReference>
<evidence type="ECO:0000256" key="1">
    <source>
        <dbReference type="ARBA" id="ARBA00023054"/>
    </source>
</evidence>
<feature type="compositionally biased region" description="Acidic residues" evidence="3">
    <location>
        <begin position="79"/>
        <end position="92"/>
    </location>
</feature>
<dbReference type="CDD" id="cd01263">
    <property type="entry name" value="PH_anillin"/>
    <property type="match status" value="1"/>
</dbReference>
<dbReference type="FunFam" id="2.30.29.30:FF:000111">
    <property type="entry name" value="anillin isoform X1"/>
    <property type="match status" value="1"/>
</dbReference>
<dbReference type="Pfam" id="PF00169">
    <property type="entry name" value="PH"/>
    <property type="match status" value="1"/>
</dbReference>
<evidence type="ECO:0000259" key="4">
    <source>
        <dbReference type="PROSITE" id="PS50003"/>
    </source>
</evidence>
<feature type="region of interest" description="Disordered" evidence="3">
    <location>
        <begin position="24"/>
        <end position="141"/>
    </location>
</feature>
<dbReference type="GO" id="GO:0005826">
    <property type="term" value="C:actomyosin contractile ring"/>
    <property type="evidence" value="ECO:0007669"/>
    <property type="project" value="TreeGrafter"/>
</dbReference>
<reference evidence="5 6" key="1">
    <citation type="journal article" date="2021" name="Elife">
        <title>Chloroplast acquisition without the gene transfer in kleptoplastic sea slugs, Plakobranchus ocellatus.</title>
        <authorList>
            <person name="Maeda T."/>
            <person name="Takahashi S."/>
            <person name="Yoshida T."/>
            <person name="Shimamura S."/>
            <person name="Takaki Y."/>
            <person name="Nagai Y."/>
            <person name="Toyoda A."/>
            <person name="Suzuki Y."/>
            <person name="Arimoto A."/>
            <person name="Ishii H."/>
            <person name="Satoh N."/>
            <person name="Nishiyama T."/>
            <person name="Hasebe M."/>
            <person name="Maruyama T."/>
            <person name="Minagawa J."/>
            <person name="Obokata J."/>
            <person name="Shigenobu S."/>
        </authorList>
    </citation>
    <scope>NUCLEOTIDE SEQUENCE [LARGE SCALE GENOMIC DNA]</scope>
</reference>
<feature type="coiled-coil region" evidence="2">
    <location>
        <begin position="222"/>
        <end position="256"/>
    </location>
</feature>
<dbReference type="EMBL" id="BMAT01011368">
    <property type="protein sequence ID" value="GFR71405.1"/>
    <property type="molecule type" value="Genomic_DNA"/>
</dbReference>
<dbReference type="GO" id="GO:0000915">
    <property type="term" value="P:actomyosin contractile ring assembly"/>
    <property type="evidence" value="ECO:0007669"/>
    <property type="project" value="TreeGrafter"/>
</dbReference>
<dbReference type="InterPro" id="IPR037840">
    <property type="entry name" value="PH_Anillin"/>
</dbReference>
<evidence type="ECO:0000313" key="6">
    <source>
        <dbReference type="Proteomes" id="UP000762676"/>
    </source>
</evidence>
<protein>
    <submittedName>
        <fullName evidence="5">Actin-binding protein anillin</fullName>
    </submittedName>
</protein>
<dbReference type="InterPro" id="IPR012966">
    <property type="entry name" value="AHD"/>
</dbReference>
<dbReference type="PROSITE" id="PS50003">
    <property type="entry name" value="PH_DOMAIN"/>
    <property type="match status" value="1"/>
</dbReference>
<dbReference type="GO" id="GO:0031106">
    <property type="term" value="P:septin ring organization"/>
    <property type="evidence" value="ECO:0007669"/>
    <property type="project" value="TreeGrafter"/>
</dbReference>
<dbReference type="InterPro" id="IPR051364">
    <property type="entry name" value="Cytokinesis/Rho-signaling"/>
</dbReference>
<evidence type="ECO:0000256" key="2">
    <source>
        <dbReference type="SAM" id="Coils"/>
    </source>
</evidence>
<dbReference type="PANTHER" id="PTHR21538:SF23">
    <property type="entry name" value="ANILLIN"/>
    <property type="match status" value="1"/>
</dbReference>
<feature type="domain" description="PH" evidence="4">
    <location>
        <begin position="449"/>
        <end position="554"/>
    </location>
</feature>
<dbReference type="InterPro" id="IPR011993">
    <property type="entry name" value="PH-like_dom_sf"/>
</dbReference>
<name>A0AAV4FGB2_9GAST</name>
<keyword evidence="6" id="KW-1185">Reference proteome</keyword>
<sequence length="582" mass="65882">MRGKRNFLEVSDDDISLRGFVSEATRRESIFGRSQVPSRTSGSSLDSYDDSDQATVDSEGGLNSNSAASSSTHKTGYQPDEESLVSDDEEDDSNKRKAVNDLLDDAFDDTMEEDYDPDMDPNNVVMRKKQPRHEKPEEEYDPDMDINNVVLRKKPVSANRNYTTSIASTDDDDDDDRPYSLAAYRKSATINQHMMAPVVRSSKYVGKHIEEEDIPMPYASSAQSHVDDRRALQERIKELKELVQQEQSVIMQTSNALNKCCVGNPMFAGSSEQVECNRVLLLAYTTTHYFILLIRNGAQLICTQMLSTHDPMMRGSLDFPNLIKINGITGNFKLTLDIYGMNVSREVVGKDKKKKTPKKQKGLVLESPGGPRAVRTTSFSHVTSLELTRKMLDKSSFHLERTMFDDVSGFGAWHRRWCVLSGNKLCIWKYPDDETRKTMFDDVSGFGAWHRRWCVLSGNKLCIWKYPDDETRKDPMAVIDLKRCVSEKVGLVSRDICARPNTFELVTVRQPLKGEHDTLVTRTYKSTTSVKHLMSADSKEERIVWCNKVNRTLANLRTWNADALKPMRPPGPHAGASSSSRR</sequence>
<dbReference type="Proteomes" id="UP000762676">
    <property type="component" value="Unassembled WGS sequence"/>
</dbReference>
<proteinExistence type="predicted"/>
<dbReference type="AlphaFoldDB" id="A0AAV4FGB2"/>
<feature type="compositionally biased region" description="Acidic residues" evidence="3">
    <location>
        <begin position="102"/>
        <end position="119"/>
    </location>
</feature>
<evidence type="ECO:0000256" key="3">
    <source>
        <dbReference type="SAM" id="MobiDB-lite"/>
    </source>
</evidence>
<gene>
    <name evidence="5" type="ORF">ElyMa_005678200</name>
</gene>
<evidence type="ECO:0000313" key="5">
    <source>
        <dbReference type="EMBL" id="GFR71405.1"/>
    </source>
</evidence>
<dbReference type="InterPro" id="IPR001849">
    <property type="entry name" value="PH_domain"/>
</dbReference>
<dbReference type="SMART" id="SM00233">
    <property type="entry name" value="PH"/>
    <property type="match status" value="1"/>
</dbReference>
<dbReference type="GO" id="GO:0000281">
    <property type="term" value="P:mitotic cytokinesis"/>
    <property type="evidence" value="ECO:0007669"/>
    <property type="project" value="TreeGrafter"/>
</dbReference>
<accession>A0AAV4FGB2</accession>
<dbReference type="Gene3D" id="2.30.29.30">
    <property type="entry name" value="Pleckstrin-homology domain (PH domain)/Phosphotyrosine-binding domain (PTB)"/>
    <property type="match status" value="2"/>
</dbReference>
<dbReference type="PANTHER" id="PTHR21538">
    <property type="entry name" value="ANILLIN/RHOTEKIN RTKN"/>
    <property type="match status" value="1"/>
</dbReference>
<dbReference type="SUPFAM" id="SSF50729">
    <property type="entry name" value="PH domain-like"/>
    <property type="match status" value="2"/>
</dbReference>
<comment type="caution">
    <text evidence="5">The sequence shown here is derived from an EMBL/GenBank/DDBJ whole genome shotgun (WGS) entry which is preliminary data.</text>
</comment>